<dbReference type="KEGG" id="cmos:111433703"/>
<sequence length="144" mass="16437">MVSALENRFNSRKKLRLVRSLGTHESPGKQRSGFWNSVLFIHKLKLKLEAIEREYLKSIKELHALKEVKVEKMGEEIKVKVRCEKGENRLVSVLEALERMRLNVVEARVSCSECFSMEAIAVAEDDQLVNVKDITEAINVAIDA</sequence>
<keyword evidence="5" id="KW-1185">Reference proteome</keyword>
<evidence type="ECO:0000313" key="5">
    <source>
        <dbReference type="Proteomes" id="UP000504609"/>
    </source>
</evidence>
<name>A0A6J1EEW8_CUCMO</name>
<evidence type="ECO:0000313" key="6">
    <source>
        <dbReference type="RefSeq" id="XP_022926627.1"/>
    </source>
</evidence>
<dbReference type="AlphaFoldDB" id="A0A6J1EEW8"/>
<dbReference type="InterPro" id="IPR054502">
    <property type="entry name" value="bHLH-TF_ACT-like_plant"/>
</dbReference>
<dbReference type="PANTHER" id="PTHR31945:SF27">
    <property type="entry name" value="TRANSCRIPTION FACTOR BHLH35-LIKE PROTEIN"/>
    <property type="match status" value="1"/>
</dbReference>
<dbReference type="Pfam" id="PF22754">
    <property type="entry name" value="bHLH-TF_ACT-like_plant"/>
    <property type="match status" value="1"/>
</dbReference>
<evidence type="ECO:0000259" key="4">
    <source>
        <dbReference type="Pfam" id="PF22754"/>
    </source>
</evidence>
<dbReference type="Proteomes" id="UP000504609">
    <property type="component" value="Unplaced"/>
</dbReference>
<gene>
    <name evidence="6" type="primary">LOC111433703</name>
</gene>
<keyword evidence="2" id="KW-0539">Nucleus</keyword>
<dbReference type="PANTHER" id="PTHR31945">
    <property type="entry name" value="TRANSCRIPTION FACTOR SCREAM2-RELATED"/>
    <property type="match status" value="1"/>
</dbReference>
<dbReference type="GO" id="GO:0043565">
    <property type="term" value="F:sequence-specific DNA binding"/>
    <property type="evidence" value="ECO:0007669"/>
    <property type="project" value="TreeGrafter"/>
</dbReference>
<dbReference type="GO" id="GO:0005634">
    <property type="term" value="C:nucleus"/>
    <property type="evidence" value="ECO:0007669"/>
    <property type="project" value="UniProtKB-SubCell"/>
</dbReference>
<dbReference type="GO" id="GO:0003700">
    <property type="term" value="F:DNA-binding transcription factor activity"/>
    <property type="evidence" value="ECO:0007669"/>
    <property type="project" value="TreeGrafter"/>
</dbReference>
<proteinExistence type="predicted"/>
<feature type="domain" description="Plant bHLH transcription factor ACT-like" evidence="4">
    <location>
        <begin position="67"/>
        <end position="142"/>
    </location>
</feature>
<organism evidence="5 6">
    <name type="scientific">Cucurbita moschata</name>
    <name type="common">Winter crookneck squash</name>
    <name type="synonym">Cucurbita pepo var. moschata</name>
    <dbReference type="NCBI Taxonomy" id="3662"/>
    <lineage>
        <taxon>Eukaryota</taxon>
        <taxon>Viridiplantae</taxon>
        <taxon>Streptophyta</taxon>
        <taxon>Embryophyta</taxon>
        <taxon>Tracheophyta</taxon>
        <taxon>Spermatophyta</taxon>
        <taxon>Magnoliopsida</taxon>
        <taxon>eudicotyledons</taxon>
        <taxon>Gunneridae</taxon>
        <taxon>Pentapetalae</taxon>
        <taxon>rosids</taxon>
        <taxon>fabids</taxon>
        <taxon>Cucurbitales</taxon>
        <taxon>Cucurbitaceae</taxon>
        <taxon>Cucurbiteae</taxon>
        <taxon>Cucurbita</taxon>
    </lineage>
</organism>
<evidence type="ECO:0000256" key="3">
    <source>
        <dbReference type="SAM" id="Coils"/>
    </source>
</evidence>
<feature type="coiled-coil region" evidence="3">
    <location>
        <begin position="41"/>
        <end position="68"/>
    </location>
</feature>
<dbReference type="InterPro" id="IPR051358">
    <property type="entry name" value="TF_AMS/ICE1/BHLH6-like"/>
</dbReference>
<reference evidence="6" key="1">
    <citation type="submission" date="2025-08" db="UniProtKB">
        <authorList>
            <consortium name="RefSeq"/>
        </authorList>
    </citation>
    <scope>IDENTIFICATION</scope>
    <source>
        <tissue evidence="6">Young leaves</tissue>
    </source>
</reference>
<evidence type="ECO:0000256" key="2">
    <source>
        <dbReference type="ARBA" id="ARBA00023242"/>
    </source>
</evidence>
<evidence type="ECO:0000256" key="1">
    <source>
        <dbReference type="ARBA" id="ARBA00004123"/>
    </source>
</evidence>
<keyword evidence="3" id="KW-0175">Coiled coil</keyword>
<dbReference type="GeneID" id="111433703"/>
<protein>
    <submittedName>
        <fullName evidence="6">Uncharacterized protein LOC111433703</fullName>
    </submittedName>
</protein>
<dbReference type="RefSeq" id="XP_022926627.1">
    <property type="nucleotide sequence ID" value="XM_023070859.1"/>
</dbReference>
<accession>A0A6J1EEW8</accession>
<comment type="subcellular location">
    <subcellularLocation>
        <location evidence="1">Nucleus</location>
    </subcellularLocation>
</comment>